<dbReference type="AlphaFoldDB" id="A0A8E2AVY2"/>
<feature type="non-terminal residue" evidence="1">
    <location>
        <position position="1"/>
    </location>
</feature>
<evidence type="ECO:0000313" key="2">
    <source>
        <dbReference type="Proteomes" id="UP000250043"/>
    </source>
</evidence>
<sequence length="51" mass="5714">GLDLPDVCLGIHWKVSISMNMPWQCFGRAARGNGIEGHVILIAEKVHWNDK</sequence>
<dbReference type="OrthoDB" id="10261556at2759"/>
<feature type="non-terminal residue" evidence="1">
    <location>
        <position position="51"/>
    </location>
</feature>
<gene>
    <name evidence="1" type="ORF">OBBRIDRAFT_694828</name>
</gene>
<dbReference type="Gene3D" id="3.40.50.300">
    <property type="entry name" value="P-loop containing nucleotide triphosphate hydrolases"/>
    <property type="match status" value="1"/>
</dbReference>
<proteinExistence type="predicted"/>
<reference evidence="1 2" key="1">
    <citation type="submission" date="2016-07" db="EMBL/GenBank/DDBJ databases">
        <title>Draft genome of the white-rot fungus Obba rivulosa 3A-2.</title>
        <authorList>
            <consortium name="DOE Joint Genome Institute"/>
            <person name="Miettinen O."/>
            <person name="Riley R."/>
            <person name="Acob R."/>
            <person name="Barry K."/>
            <person name="Cullen D."/>
            <person name="De Vries R."/>
            <person name="Hainaut M."/>
            <person name="Hatakka A."/>
            <person name="Henrissat B."/>
            <person name="Hilden K."/>
            <person name="Kuo R."/>
            <person name="Labutti K."/>
            <person name="Lipzen A."/>
            <person name="Makela M.R."/>
            <person name="Sandor L."/>
            <person name="Spatafora J.W."/>
            <person name="Grigoriev I.V."/>
            <person name="Hibbett D.S."/>
        </authorList>
    </citation>
    <scope>NUCLEOTIDE SEQUENCE [LARGE SCALE GENOMIC DNA]</scope>
    <source>
        <strain evidence="1 2">3A-2</strain>
    </source>
</reference>
<evidence type="ECO:0000313" key="1">
    <source>
        <dbReference type="EMBL" id="OCH87667.1"/>
    </source>
</evidence>
<dbReference type="CDD" id="cd18785">
    <property type="entry name" value="SF2_C"/>
    <property type="match status" value="1"/>
</dbReference>
<keyword evidence="2" id="KW-1185">Reference proteome</keyword>
<protein>
    <submittedName>
        <fullName evidence="1">Uncharacterized protein</fullName>
    </submittedName>
</protein>
<organism evidence="1 2">
    <name type="scientific">Obba rivulosa</name>
    <dbReference type="NCBI Taxonomy" id="1052685"/>
    <lineage>
        <taxon>Eukaryota</taxon>
        <taxon>Fungi</taxon>
        <taxon>Dikarya</taxon>
        <taxon>Basidiomycota</taxon>
        <taxon>Agaricomycotina</taxon>
        <taxon>Agaricomycetes</taxon>
        <taxon>Polyporales</taxon>
        <taxon>Gelatoporiaceae</taxon>
        <taxon>Obba</taxon>
    </lineage>
</organism>
<dbReference type="Proteomes" id="UP000250043">
    <property type="component" value="Unassembled WGS sequence"/>
</dbReference>
<dbReference type="InterPro" id="IPR027417">
    <property type="entry name" value="P-loop_NTPase"/>
</dbReference>
<dbReference type="EMBL" id="KV722477">
    <property type="protein sequence ID" value="OCH87667.1"/>
    <property type="molecule type" value="Genomic_DNA"/>
</dbReference>
<name>A0A8E2AVY2_9APHY</name>
<dbReference type="SUPFAM" id="SSF52540">
    <property type="entry name" value="P-loop containing nucleoside triphosphate hydrolases"/>
    <property type="match status" value="1"/>
</dbReference>
<accession>A0A8E2AVY2</accession>